<reference evidence="1 2" key="1">
    <citation type="journal article" date="2007" name="Appl. Environ. Microbiol.">
        <title>Isolation of key methanogens for global methane emission from rice paddy fields: a novel isolate affiliated with the clone cluster rice cluster I.</title>
        <authorList>
            <person name="Sakai S."/>
            <person name="Imachi H."/>
            <person name="Sekiguchi Y."/>
            <person name="Ohashi A."/>
            <person name="Harada H."/>
            <person name="Kamagata Y."/>
        </authorList>
    </citation>
    <scope>NUCLEOTIDE SEQUENCE [LARGE SCALE GENOMIC DNA]</scope>
    <source>
        <strain evidence="2">DSM 17711 / JCM 13418 / NBRC 101707 / SANAE</strain>
    </source>
</reference>
<dbReference type="AlphaFoldDB" id="D1YWY3"/>
<organism evidence="1 2">
    <name type="scientific">Methanocella paludicola (strain DSM 17711 / JCM 13418 / NBRC 101707 / SANAE)</name>
    <dbReference type="NCBI Taxonomy" id="304371"/>
    <lineage>
        <taxon>Archaea</taxon>
        <taxon>Methanobacteriati</taxon>
        <taxon>Methanobacteriota</taxon>
        <taxon>Stenosarchaea group</taxon>
        <taxon>Methanomicrobia</taxon>
        <taxon>Methanocellales</taxon>
        <taxon>Methanocellaceae</taxon>
        <taxon>Methanocella</taxon>
    </lineage>
</organism>
<reference evidence="1 2" key="2">
    <citation type="journal article" date="2008" name="Int. J. Syst. Evol. Microbiol.">
        <title>Methanocella paludicola gen. nov., sp. nov., a methane-producing archaeon, the first isolate of the lineage 'Rice Cluster I', and proposal of the new archaeal order Methanocellales ord. nov.</title>
        <authorList>
            <person name="Sakai S."/>
            <person name="Imachi H."/>
            <person name="Hanada S."/>
            <person name="Ohashi A."/>
            <person name="Harada H."/>
            <person name="Kamagata Y."/>
        </authorList>
    </citation>
    <scope>NUCLEOTIDE SEQUENCE [LARGE SCALE GENOMIC DNA]</scope>
    <source>
        <strain evidence="2">DSM 17711 / JCM 13418 / NBRC 101707 / SANAE</strain>
    </source>
</reference>
<evidence type="ECO:0008006" key="3">
    <source>
        <dbReference type="Google" id="ProtNLM"/>
    </source>
</evidence>
<protein>
    <recommendedName>
        <fullName evidence="3">SynChlorMet cassette protein ScmC</fullName>
    </recommendedName>
</protein>
<reference evidence="2" key="3">
    <citation type="journal article" date="2011" name="PLoS ONE">
        <title>Genome sequence of a mesophilic hydrogenotrophic methanogen Methanocella paludicola, the first cultivated representative of the order Methanocellales.</title>
        <authorList>
            <person name="Sakai S."/>
            <person name="Takaki Y."/>
            <person name="Shimamura S."/>
            <person name="Sekine M."/>
            <person name="Tajima T."/>
            <person name="Kosugi H."/>
            <person name="Ichikawa N."/>
            <person name="Tasumi E."/>
            <person name="Hiraki A.T."/>
            <person name="Shimizu A."/>
            <person name="Kato Y."/>
            <person name="Nishiko R."/>
            <person name="Mori K."/>
            <person name="Fujita N."/>
            <person name="Imachi H."/>
            <person name="Takai K."/>
        </authorList>
    </citation>
    <scope>NUCLEOTIDE SEQUENCE [LARGE SCALE GENOMIC DNA]</scope>
    <source>
        <strain evidence="2">DSM 17711 / JCM 13418 / NBRC 101707 / SANAE</strain>
    </source>
</reference>
<dbReference type="InterPro" id="IPR027417">
    <property type="entry name" value="P-loop_NTPase"/>
</dbReference>
<dbReference type="STRING" id="304371.MCP_0883"/>
<name>D1YWY3_METPS</name>
<dbReference type="RefSeq" id="WP_012899634.1">
    <property type="nucleotide sequence ID" value="NC_013665.1"/>
</dbReference>
<dbReference type="Proteomes" id="UP000001882">
    <property type="component" value="Chromosome"/>
</dbReference>
<dbReference type="NCBIfam" id="TIGR04249">
    <property type="entry name" value="SCM_chp_ScmC"/>
    <property type="match status" value="1"/>
</dbReference>
<gene>
    <name evidence="1" type="ordered locus">MCP_0883</name>
</gene>
<accession>D1YWY3</accession>
<sequence>MKSVKNQNEFSFNLFGGQSWYIIANDNAKLFTKTFAGIMGLSESFTCCSKKMVIIRSFSGNVPSQELLSEAKKIINLPGDKWVFIDEGFAKIWQNTETLDTICDIGTEGPYEVEIFKMSYLLYPFYSRAINSGGLPFHCALIEKNGHGILLAANGQTGKSTCCRRISPPWHPLCDDEALIVCDAEKNYHAHPFPTWSNFLLHKPGHTWDAQSHVPVEAIFFLEQASSDKVIPLLQGTAATEIFTFAMQAGGRLFYNLEDSEKARIRKQMFNNACDISRKIRSYRLSVSLTGKFWEEIEKVLPDIS</sequence>
<dbReference type="InterPro" id="IPR026343">
    <property type="entry name" value="SCM_chp_ScmC"/>
</dbReference>
<dbReference type="OrthoDB" id="150252at2157"/>
<dbReference type="InParanoid" id="D1YWY3"/>
<evidence type="ECO:0000313" key="2">
    <source>
        <dbReference type="Proteomes" id="UP000001882"/>
    </source>
</evidence>
<evidence type="ECO:0000313" key="1">
    <source>
        <dbReference type="EMBL" id="BAI60955.1"/>
    </source>
</evidence>
<dbReference type="Gene3D" id="3.40.50.300">
    <property type="entry name" value="P-loop containing nucleotide triphosphate hydrolases"/>
    <property type="match status" value="1"/>
</dbReference>
<dbReference type="GeneID" id="8680914"/>
<dbReference type="KEGG" id="mpd:MCP_0883"/>
<proteinExistence type="predicted"/>
<dbReference type="EMBL" id="AP011532">
    <property type="protein sequence ID" value="BAI60955.1"/>
    <property type="molecule type" value="Genomic_DNA"/>
</dbReference>
<keyword evidence="2" id="KW-1185">Reference proteome</keyword>